<dbReference type="GO" id="GO:0016020">
    <property type="term" value="C:membrane"/>
    <property type="evidence" value="ECO:0007669"/>
    <property type="project" value="InterPro"/>
</dbReference>
<reference evidence="4" key="1">
    <citation type="submission" date="2020-10" db="EMBL/GenBank/DDBJ databases">
        <authorList>
            <person name="Gilroy R."/>
        </authorList>
    </citation>
    <scope>NUCLEOTIDE SEQUENCE</scope>
    <source>
        <strain evidence="4">ChiGjej2B2-16831</strain>
    </source>
</reference>
<dbReference type="PIRSF" id="PIRSF005690">
    <property type="entry name" value="GerBA"/>
    <property type="match status" value="1"/>
</dbReference>
<evidence type="ECO:0000256" key="1">
    <source>
        <dbReference type="ARBA" id="ARBA00005278"/>
    </source>
</evidence>
<feature type="transmembrane region" description="Helical" evidence="3">
    <location>
        <begin position="420"/>
        <end position="444"/>
    </location>
</feature>
<keyword evidence="2 3" id="KW-0472">Membrane</keyword>
<protein>
    <submittedName>
        <fullName evidence="4">Spore germination protein</fullName>
    </submittedName>
</protein>
<dbReference type="AlphaFoldDB" id="A0A9D1STX1"/>
<sequence>MRRANAEPLRRLLRFDEPPAEYELLENEQGEPPFFGGWRSGARQTARRESAVPPVSAQLEENLRRLSGEYRRDINTDLILRRFSLGGRVRAAVAFFDGMADAARINDFILRPAMRRGALSGAGDAPLAQFVLEHVLAMQDASLTADWEEVRTAVSEGRCALLVDGDAQAIVMDTRGFPGRTVTEPRNETVILGPHEAFTENIRTNISLLRKIIRTDDFVCEFRHAGAANNVRLAVAYREGVANRTLVNEVKRRLARVDTLKIISIGMLVQLIEEHPYSPVSQSLITERPDRTASALMDGHVAILVEGSPQACVMPVTFFMLMTSAEDAYLRPVAVSIIRLVRYLGAFFSTILPAYFVALALHHQGMLSEEILATIASSRHMVFLPLALEMIFLQLVFQLVREASLSAPGPMGQSVGIIGGLILGQAAVAANIVSTVVLIIVAISGLGNFTIPDYRMQNAISYFRILLVLSGWLGGLLGLMYALLLSAAYLASLKSCGVPFLTPVSPKTMSREPQVLRKRRRNERGTLDYTNAGGRRA</sequence>
<feature type="transmembrane region" description="Helical" evidence="3">
    <location>
        <begin position="382"/>
        <end position="400"/>
    </location>
</feature>
<evidence type="ECO:0000313" key="5">
    <source>
        <dbReference type="Proteomes" id="UP000824128"/>
    </source>
</evidence>
<dbReference type="InterPro" id="IPR004995">
    <property type="entry name" value="Spore_Ger"/>
</dbReference>
<gene>
    <name evidence="4" type="ORF">IAD24_05585</name>
</gene>
<dbReference type="InterPro" id="IPR050768">
    <property type="entry name" value="UPF0353/GerABKA_families"/>
</dbReference>
<comment type="similarity">
    <text evidence="1">Belongs to the GerABKA family.</text>
</comment>
<dbReference type="PANTHER" id="PTHR22550">
    <property type="entry name" value="SPORE GERMINATION PROTEIN"/>
    <property type="match status" value="1"/>
</dbReference>
<evidence type="ECO:0000256" key="2">
    <source>
        <dbReference type="ARBA" id="ARBA00023136"/>
    </source>
</evidence>
<proteinExistence type="inferred from homology"/>
<feature type="transmembrane region" description="Helical" evidence="3">
    <location>
        <begin position="340"/>
        <end position="361"/>
    </location>
</feature>
<keyword evidence="3" id="KW-1133">Transmembrane helix</keyword>
<name>A0A9D1STX1_9FIRM</name>
<comment type="caution">
    <text evidence="4">The sequence shown here is derived from an EMBL/GenBank/DDBJ whole genome shotgun (WGS) entry which is preliminary data.</text>
</comment>
<dbReference type="PANTHER" id="PTHR22550:SF5">
    <property type="entry name" value="LEUCINE ZIPPER PROTEIN 4"/>
    <property type="match status" value="1"/>
</dbReference>
<evidence type="ECO:0000256" key="3">
    <source>
        <dbReference type="SAM" id="Phobius"/>
    </source>
</evidence>
<dbReference type="EMBL" id="DVNZ01000174">
    <property type="protein sequence ID" value="HIU94616.1"/>
    <property type="molecule type" value="Genomic_DNA"/>
</dbReference>
<dbReference type="GO" id="GO:0009847">
    <property type="term" value="P:spore germination"/>
    <property type="evidence" value="ECO:0007669"/>
    <property type="project" value="InterPro"/>
</dbReference>
<organism evidence="4 5">
    <name type="scientific">Candidatus Aphodomorpha intestinavium</name>
    <dbReference type="NCBI Taxonomy" id="2840672"/>
    <lineage>
        <taxon>Bacteria</taxon>
        <taxon>Bacillati</taxon>
        <taxon>Bacillota</taxon>
        <taxon>Clostridia</taxon>
        <taxon>Eubacteriales</taxon>
        <taxon>Candidatus Aphodomorpha</taxon>
    </lineage>
</organism>
<accession>A0A9D1STX1</accession>
<feature type="transmembrane region" description="Helical" evidence="3">
    <location>
        <begin position="465"/>
        <end position="491"/>
    </location>
</feature>
<keyword evidence="3" id="KW-0812">Transmembrane</keyword>
<dbReference type="Proteomes" id="UP000824128">
    <property type="component" value="Unassembled WGS sequence"/>
</dbReference>
<dbReference type="Pfam" id="PF03323">
    <property type="entry name" value="GerA"/>
    <property type="match status" value="1"/>
</dbReference>
<evidence type="ECO:0000313" key="4">
    <source>
        <dbReference type="EMBL" id="HIU94616.1"/>
    </source>
</evidence>
<reference evidence="4" key="2">
    <citation type="journal article" date="2021" name="PeerJ">
        <title>Extensive microbial diversity within the chicken gut microbiome revealed by metagenomics and culture.</title>
        <authorList>
            <person name="Gilroy R."/>
            <person name="Ravi A."/>
            <person name="Getino M."/>
            <person name="Pursley I."/>
            <person name="Horton D.L."/>
            <person name="Alikhan N.F."/>
            <person name="Baker D."/>
            <person name="Gharbi K."/>
            <person name="Hall N."/>
            <person name="Watson M."/>
            <person name="Adriaenssens E.M."/>
            <person name="Foster-Nyarko E."/>
            <person name="Jarju S."/>
            <person name="Secka A."/>
            <person name="Antonio M."/>
            <person name="Oren A."/>
            <person name="Chaudhuri R.R."/>
            <person name="La Ragione R."/>
            <person name="Hildebrand F."/>
            <person name="Pallen M.J."/>
        </authorList>
    </citation>
    <scope>NUCLEOTIDE SEQUENCE</scope>
    <source>
        <strain evidence="4">ChiGjej2B2-16831</strain>
    </source>
</reference>